<dbReference type="Proteomes" id="UP000318571">
    <property type="component" value="Chromosome 6"/>
</dbReference>
<proteinExistence type="predicted"/>
<keyword evidence="5 11" id="KW-0812">Transmembrane</keyword>
<feature type="region of interest" description="Disordered" evidence="10">
    <location>
        <begin position="178"/>
        <end position="261"/>
    </location>
</feature>
<dbReference type="OrthoDB" id="5960253at2759"/>
<dbReference type="PANTHER" id="PTHR21425:SF2">
    <property type="entry name" value="PROTEIN C1ORF43"/>
    <property type="match status" value="1"/>
</dbReference>
<evidence type="ECO:0000256" key="9">
    <source>
        <dbReference type="ARBA" id="ARBA00023136"/>
    </source>
</evidence>
<evidence type="ECO:0000256" key="6">
    <source>
        <dbReference type="ARBA" id="ARBA00022989"/>
    </source>
</evidence>
<dbReference type="InterPro" id="IPR010876">
    <property type="entry name" value="C1orf43"/>
</dbReference>
<dbReference type="GO" id="GO:0016020">
    <property type="term" value="C:membrane"/>
    <property type="evidence" value="ECO:0007669"/>
    <property type="project" value="UniProtKB-SubCell"/>
</dbReference>
<dbReference type="EMBL" id="VCGU01000002">
    <property type="protein sequence ID" value="TRY80111.1"/>
    <property type="molecule type" value="Genomic_DNA"/>
</dbReference>
<dbReference type="Pfam" id="PF07406">
    <property type="entry name" value="NICE-3"/>
    <property type="match status" value="1"/>
</dbReference>
<dbReference type="PANTHER" id="PTHR21425">
    <property type="entry name" value="NICE-3"/>
    <property type="match status" value="1"/>
</dbReference>
<feature type="compositionally biased region" description="Polar residues" evidence="10">
    <location>
        <begin position="211"/>
        <end position="239"/>
    </location>
</feature>
<dbReference type="OMA" id="MADISQN"/>
<evidence type="ECO:0000256" key="10">
    <source>
        <dbReference type="SAM" id="MobiDB-lite"/>
    </source>
</evidence>
<comment type="function">
    <text evidence="1">General regulator of phagocytosis. Required to uptake Gram negative bacterium by macrophages.</text>
</comment>
<organism evidence="12 13">
    <name type="scientific">Tigriopus californicus</name>
    <name type="common">Marine copepod</name>
    <dbReference type="NCBI Taxonomy" id="6832"/>
    <lineage>
        <taxon>Eukaryota</taxon>
        <taxon>Metazoa</taxon>
        <taxon>Ecdysozoa</taxon>
        <taxon>Arthropoda</taxon>
        <taxon>Crustacea</taxon>
        <taxon>Multicrustacea</taxon>
        <taxon>Hexanauplia</taxon>
        <taxon>Copepoda</taxon>
        <taxon>Harpacticoida</taxon>
        <taxon>Harpacticidae</taxon>
        <taxon>Tigriopus</taxon>
    </lineage>
</organism>
<evidence type="ECO:0000313" key="12">
    <source>
        <dbReference type="EMBL" id="TRY80111.1"/>
    </source>
</evidence>
<name>A0A553PR09_TIGCA</name>
<evidence type="ECO:0000256" key="5">
    <source>
        <dbReference type="ARBA" id="ARBA00022692"/>
    </source>
</evidence>
<dbReference type="AlphaFoldDB" id="A0A553PR09"/>
<dbReference type="GO" id="GO:0005739">
    <property type="term" value="C:mitochondrion"/>
    <property type="evidence" value="ECO:0007669"/>
    <property type="project" value="UniProtKB-SubCell"/>
</dbReference>
<comment type="subcellular location">
    <subcellularLocation>
        <location evidence="4">Golgi apparatus</location>
    </subcellularLocation>
    <subcellularLocation>
        <location evidence="2">Membrane</location>
        <topology evidence="2">Single-pass membrane protein</topology>
    </subcellularLocation>
    <subcellularLocation>
        <location evidence="3">Mitochondrion</location>
    </subcellularLocation>
</comment>
<evidence type="ECO:0000256" key="11">
    <source>
        <dbReference type="SAM" id="Phobius"/>
    </source>
</evidence>
<evidence type="ECO:0000256" key="2">
    <source>
        <dbReference type="ARBA" id="ARBA00004167"/>
    </source>
</evidence>
<sequence>MATEQLSGTIVLIIIAISVQACIMLIIFAKRQIMRFALRNRSGPHMHVGQGAPKAFRREVDRHLEWINHIRQEPQLNMVKINAEKPQHFFRAQAMEAFHQLERAIAGYSANYARPPCSSIRTFLHKCTNGPLFSMDARDIDLLADEYDRARYHYEPFEQKELQTFTERISKLRGCLSRNRANKPHPSPMPAVSLNLGEEDKGRHRKKWSNNKDYANNSANCGTGSPFSKHSTQRGSSRVTLLAPSPSAKDFKSGKNISVDV</sequence>
<evidence type="ECO:0000256" key="8">
    <source>
        <dbReference type="ARBA" id="ARBA00023128"/>
    </source>
</evidence>
<accession>A0A553PR09</accession>
<evidence type="ECO:0000313" key="13">
    <source>
        <dbReference type="Proteomes" id="UP000318571"/>
    </source>
</evidence>
<evidence type="ECO:0000256" key="4">
    <source>
        <dbReference type="ARBA" id="ARBA00004555"/>
    </source>
</evidence>
<reference evidence="12 13" key="1">
    <citation type="journal article" date="2018" name="Nat. Ecol. Evol.">
        <title>Genomic signatures of mitonuclear coevolution across populations of Tigriopus californicus.</title>
        <authorList>
            <person name="Barreto F.S."/>
            <person name="Watson E.T."/>
            <person name="Lima T.G."/>
            <person name="Willett C.S."/>
            <person name="Edmands S."/>
            <person name="Li W."/>
            <person name="Burton R.S."/>
        </authorList>
    </citation>
    <scope>NUCLEOTIDE SEQUENCE [LARGE SCALE GENOMIC DNA]</scope>
    <source>
        <strain evidence="12 13">San Diego</strain>
    </source>
</reference>
<feature type="transmembrane region" description="Helical" evidence="11">
    <location>
        <begin position="6"/>
        <end position="29"/>
    </location>
</feature>
<keyword evidence="8" id="KW-0496">Mitochondrion</keyword>
<gene>
    <name evidence="12" type="ORF">TCAL_09426</name>
</gene>
<evidence type="ECO:0000256" key="1">
    <source>
        <dbReference type="ARBA" id="ARBA00002620"/>
    </source>
</evidence>
<keyword evidence="13" id="KW-1185">Reference proteome</keyword>
<keyword evidence="9 11" id="KW-0472">Membrane</keyword>
<keyword evidence="7" id="KW-0333">Golgi apparatus</keyword>
<keyword evidence="6 11" id="KW-1133">Transmembrane helix</keyword>
<protein>
    <submittedName>
        <fullName evidence="12">Uncharacterized protein</fullName>
    </submittedName>
</protein>
<dbReference type="GO" id="GO:0005794">
    <property type="term" value="C:Golgi apparatus"/>
    <property type="evidence" value="ECO:0007669"/>
    <property type="project" value="UniProtKB-SubCell"/>
</dbReference>
<evidence type="ECO:0000256" key="3">
    <source>
        <dbReference type="ARBA" id="ARBA00004173"/>
    </source>
</evidence>
<evidence type="ECO:0000256" key="7">
    <source>
        <dbReference type="ARBA" id="ARBA00023034"/>
    </source>
</evidence>
<comment type="caution">
    <text evidence="12">The sequence shown here is derived from an EMBL/GenBank/DDBJ whole genome shotgun (WGS) entry which is preliminary data.</text>
</comment>